<evidence type="ECO:0000313" key="2">
    <source>
        <dbReference type="EMBL" id="NNU78107.1"/>
    </source>
</evidence>
<dbReference type="GeneID" id="83594648"/>
<dbReference type="Proteomes" id="UP000531659">
    <property type="component" value="Unassembled WGS sequence"/>
</dbReference>
<feature type="transmembrane region" description="Helical" evidence="1">
    <location>
        <begin position="6"/>
        <end position="22"/>
    </location>
</feature>
<feature type="transmembrane region" description="Helical" evidence="1">
    <location>
        <begin position="34"/>
        <end position="55"/>
    </location>
</feature>
<reference evidence="2 3" key="1">
    <citation type="submission" date="2020-05" db="EMBL/GenBank/DDBJ databases">
        <title>Complete genome of Clostridium estertheticum subspecies estertheticum, isolated from Vacuum packed lamb meat from New Zealand imported to Switzerland.</title>
        <authorList>
            <person name="Wambui J."/>
            <person name="Stevens M.J.A."/>
            <person name="Stephan R."/>
        </authorList>
    </citation>
    <scope>NUCLEOTIDE SEQUENCE [LARGE SCALE GENOMIC DNA]</scope>
    <source>
        <strain evidence="2 3">CEST001</strain>
    </source>
</reference>
<comment type="caution">
    <text evidence="2">The sequence shown here is derived from an EMBL/GenBank/DDBJ whole genome shotgun (WGS) entry which is preliminary data.</text>
</comment>
<dbReference type="RefSeq" id="WP_171298687.1">
    <property type="nucleotide sequence ID" value="NZ_CP077616.1"/>
</dbReference>
<proteinExistence type="predicted"/>
<dbReference type="EMBL" id="JABEYB010000018">
    <property type="protein sequence ID" value="NNU78107.1"/>
    <property type="molecule type" value="Genomic_DNA"/>
</dbReference>
<dbReference type="AlphaFoldDB" id="A0A7Y3SZI1"/>
<keyword evidence="1" id="KW-0472">Membrane</keyword>
<name>A0A7Y3SZI1_9CLOT</name>
<accession>A0A7Y3SZI1</accession>
<evidence type="ECO:0000256" key="1">
    <source>
        <dbReference type="SAM" id="Phobius"/>
    </source>
</evidence>
<evidence type="ECO:0000313" key="3">
    <source>
        <dbReference type="Proteomes" id="UP000531659"/>
    </source>
</evidence>
<keyword evidence="1" id="KW-0812">Transmembrane</keyword>
<organism evidence="2 3">
    <name type="scientific">Clostridium estertheticum</name>
    <dbReference type="NCBI Taxonomy" id="238834"/>
    <lineage>
        <taxon>Bacteria</taxon>
        <taxon>Bacillati</taxon>
        <taxon>Bacillota</taxon>
        <taxon>Clostridia</taxon>
        <taxon>Eubacteriales</taxon>
        <taxon>Clostridiaceae</taxon>
        <taxon>Clostridium</taxon>
    </lineage>
</organism>
<keyword evidence="1" id="KW-1133">Transmembrane helix</keyword>
<gene>
    <name evidence="2" type="ORF">HLQ16_19530</name>
</gene>
<protein>
    <submittedName>
        <fullName evidence="2">Uncharacterized protein</fullName>
    </submittedName>
</protein>
<sequence>MSNISSTTVIIIGLIAIIILAFRQRKVVSSHRGLLNIILFVITAIMIIFAGFCLLF</sequence>